<protein>
    <recommendedName>
        <fullName evidence="2">cellulase</fullName>
        <ecNumber evidence="2">3.2.1.4</ecNumber>
    </recommendedName>
</protein>
<reference evidence="11 12" key="1">
    <citation type="submission" date="2016-10" db="EMBL/GenBank/DDBJ databases">
        <authorList>
            <person name="de Groot N.N."/>
        </authorList>
    </citation>
    <scope>NUCLEOTIDE SEQUENCE [LARGE SCALE GENOMIC DNA]</scope>
    <source>
        <strain evidence="11 12">DSM 378</strain>
    </source>
</reference>
<keyword evidence="3 8" id="KW-0378">Hydrolase</keyword>
<evidence type="ECO:0000313" key="11">
    <source>
        <dbReference type="EMBL" id="SER25455.1"/>
    </source>
</evidence>
<evidence type="ECO:0000256" key="2">
    <source>
        <dbReference type="ARBA" id="ARBA00012601"/>
    </source>
</evidence>
<gene>
    <name evidence="11" type="ORF">SAMN04244573_03212</name>
</gene>
<evidence type="ECO:0000313" key="12">
    <source>
        <dbReference type="Proteomes" id="UP000199267"/>
    </source>
</evidence>
<feature type="region of interest" description="Disordered" evidence="9">
    <location>
        <begin position="553"/>
        <end position="579"/>
    </location>
</feature>
<dbReference type="EMBL" id="FOFJ01000036">
    <property type="protein sequence ID" value="SER25455.1"/>
    <property type="molecule type" value="Genomic_DNA"/>
</dbReference>
<dbReference type="GO" id="GO:0030245">
    <property type="term" value="P:cellulose catabolic process"/>
    <property type="evidence" value="ECO:0007669"/>
    <property type="project" value="UniProtKB-KW"/>
</dbReference>
<organism evidence="11 12">
    <name type="scientific">Azotobacter beijerinckii</name>
    <dbReference type="NCBI Taxonomy" id="170623"/>
    <lineage>
        <taxon>Bacteria</taxon>
        <taxon>Pseudomonadati</taxon>
        <taxon>Pseudomonadota</taxon>
        <taxon>Gammaproteobacteria</taxon>
        <taxon>Pseudomonadales</taxon>
        <taxon>Pseudomonadaceae</taxon>
        <taxon>Azotobacter</taxon>
    </lineage>
</organism>
<feature type="compositionally biased region" description="Acidic residues" evidence="9">
    <location>
        <begin position="560"/>
        <end position="579"/>
    </location>
</feature>
<dbReference type="Proteomes" id="UP000199267">
    <property type="component" value="Unassembled WGS sequence"/>
</dbReference>
<comment type="similarity">
    <text evidence="8">Belongs to the glycosyl hydrolase 5 (cellulase A) family.</text>
</comment>
<dbReference type="PANTHER" id="PTHR35923">
    <property type="entry name" value="MAJOR EXTRACELLULAR ENDOGLUCANASE"/>
    <property type="match status" value="1"/>
</dbReference>
<keyword evidence="5" id="KW-0119">Carbohydrate metabolism</keyword>
<evidence type="ECO:0000256" key="5">
    <source>
        <dbReference type="ARBA" id="ARBA00023277"/>
    </source>
</evidence>
<evidence type="ECO:0000259" key="10">
    <source>
        <dbReference type="Pfam" id="PF00150"/>
    </source>
</evidence>
<proteinExistence type="inferred from homology"/>
<dbReference type="PROSITE" id="PS00659">
    <property type="entry name" value="GLYCOSYL_HYDROL_F5"/>
    <property type="match status" value="1"/>
</dbReference>
<keyword evidence="7" id="KW-0624">Polysaccharide degradation</keyword>
<evidence type="ECO:0000256" key="1">
    <source>
        <dbReference type="ARBA" id="ARBA00000966"/>
    </source>
</evidence>
<dbReference type="InterPro" id="IPR001547">
    <property type="entry name" value="Glyco_hydro_5"/>
</dbReference>
<dbReference type="SUPFAM" id="SSF51445">
    <property type="entry name" value="(Trans)glycosidases"/>
    <property type="match status" value="1"/>
</dbReference>
<evidence type="ECO:0000256" key="4">
    <source>
        <dbReference type="ARBA" id="ARBA00023001"/>
    </source>
</evidence>
<dbReference type="Pfam" id="PF00150">
    <property type="entry name" value="Cellulase"/>
    <property type="match status" value="1"/>
</dbReference>
<dbReference type="RefSeq" id="WP_208599307.1">
    <property type="nucleotide sequence ID" value="NZ_FOFJ01000036.1"/>
</dbReference>
<dbReference type="AlphaFoldDB" id="A0A1H9MPV5"/>
<dbReference type="EC" id="3.2.1.4" evidence="2"/>
<evidence type="ECO:0000256" key="8">
    <source>
        <dbReference type="RuleBase" id="RU361153"/>
    </source>
</evidence>
<keyword evidence="4" id="KW-0136">Cellulose degradation</keyword>
<dbReference type="Gene3D" id="3.20.20.80">
    <property type="entry name" value="Glycosidases"/>
    <property type="match status" value="1"/>
</dbReference>
<dbReference type="PANTHER" id="PTHR35923:SF2">
    <property type="entry name" value="ENDOGLUCANASE"/>
    <property type="match status" value="1"/>
</dbReference>
<evidence type="ECO:0000256" key="9">
    <source>
        <dbReference type="SAM" id="MobiDB-lite"/>
    </source>
</evidence>
<evidence type="ECO:0000256" key="7">
    <source>
        <dbReference type="ARBA" id="ARBA00023326"/>
    </source>
</evidence>
<name>A0A1H9MPV5_9GAMM</name>
<accession>A0A1H9MPV5</accession>
<dbReference type="GO" id="GO:0008810">
    <property type="term" value="F:cellulase activity"/>
    <property type="evidence" value="ECO:0007669"/>
    <property type="project" value="UniProtKB-EC"/>
</dbReference>
<sequence>MDIKSFFAQDTTGAILPGATCYLYREDGVTLVEGLQGAGGTPQGNPFHATDYGLIQFSAPDGSYILRVTAGPRDYRIPVQCLDVTALLATLASLREQIDNHIGAGGEAHAVATESAAGFLAAEDKARLDALLAGGSILPSLSIGDATLTGDSLPALSVGDASLEGDAEPEDPETPTDPVPLGALMTAGAQILDVATGTPVQLSSVNWFGAEGTNHTPHGTWLRSYTAIVDQIAELGFNCIRLPFSGDIVGATPPPSAIDFALNPAFTGKTALEILDLIIDYAADKGLYVVLDHHRRAAGAGADGAPTDAGYSETDWHNSWIAMAQRYGSKPNVVGADLHNEPHDLTWNDWATLAEACGNALHAVAPHWLVMVEGVGQYNDDSYWWGGQLMGVATRPVVLTQADRVVYSPHEYGQSVGTQSWLAYDGQTPPANWPMNLYAVWRSHWGFIAEQGIAPIWIGEFGGKYGVDGTGTVGAAPHGAYEIQWTQELVKYLNGDFDGDGQRDLPSSQTGLSFAYWSLNPNSGDTGGLLQDDWSTPQPSKLDLLAPLFTAPAPTPAETLVDDDDIPLVDDDDTLLEDD</sequence>
<evidence type="ECO:0000256" key="6">
    <source>
        <dbReference type="ARBA" id="ARBA00023295"/>
    </source>
</evidence>
<evidence type="ECO:0000256" key="3">
    <source>
        <dbReference type="ARBA" id="ARBA00022801"/>
    </source>
</evidence>
<keyword evidence="6 8" id="KW-0326">Glycosidase</keyword>
<dbReference type="InterPro" id="IPR017853">
    <property type="entry name" value="GH"/>
</dbReference>
<feature type="domain" description="Glycoside hydrolase family 5" evidence="10">
    <location>
        <begin position="205"/>
        <end position="523"/>
    </location>
</feature>
<dbReference type="InterPro" id="IPR018087">
    <property type="entry name" value="Glyco_hydro_5_CS"/>
</dbReference>
<comment type="catalytic activity">
    <reaction evidence="1">
        <text>Endohydrolysis of (1-&gt;4)-beta-D-glucosidic linkages in cellulose, lichenin and cereal beta-D-glucans.</text>
        <dbReference type="EC" id="3.2.1.4"/>
    </reaction>
</comment>